<dbReference type="InterPro" id="IPR000160">
    <property type="entry name" value="GGDEF_dom"/>
</dbReference>
<evidence type="ECO:0000313" key="7">
    <source>
        <dbReference type="Proteomes" id="UP000191110"/>
    </source>
</evidence>
<dbReference type="Gene3D" id="3.30.70.270">
    <property type="match status" value="1"/>
</dbReference>
<dbReference type="EMBL" id="MPRL01000075">
    <property type="protein sequence ID" value="OOZ38711.1"/>
    <property type="molecule type" value="Genomic_DNA"/>
</dbReference>
<dbReference type="GO" id="GO:1902201">
    <property type="term" value="P:negative regulation of bacterial-type flagellum-dependent cell motility"/>
    <property type="evidence" value="ECO:0007669"/>
    <property type="project" value="TreeGrafter"/>
</dbReference>
<dbReference type="InterPro" id="IPR043128">
    <property type="entry name" value="Rev_trsase/Diguanyl_cyclase"/>
</dbReference>
<evidence type="ECO:0000256" key="2">
    <source>
        <dbReference type="ARBA" id="ARBA00012528"/>
    </source>
</evidence>
<dbReference type="InterPro" id="IPR029787">
    <property type="entry name" value="Nucleotide_cyclase"/>
</dbReference>
<dbReference type="SMART" id="SM00267">
    <property type="entry name" value="GGDEF"/>
    <property type="match status" value="1"/>
</dbReference>
<evidence type="ECO:0000256" key="4">
    <source>
        <dbReference type="SAM" id="Phobius"/>
    </source>
</evidence>
<evidence type="ECO:0000256" key="1">
    <source>
        <dbReference type="ARBA" id="ARBA00001946"/>
    </source>
</evidence>
<comment type="catalytic activity">
    <reaction evidence="3">
        <text>2 GTP = 3',3'-c-di-GMP + 2 diphosphate</text>
        <dbReference type="Rhea" id="RHEA:24898"/>
        <dbReference type="ChEBI" id="CHEBI:33019"/>
        <dbReference type="ChEBI" id="CHEBI:37565"/>
        <dbReference type="ChEBI" id="CHEBI:58805"/>
        <dbReference type="EC" id="2.7.7.65"/>
    </reaction>
</comment>
<gene>
    <name evidence="6" type="ORF">BOW53_14395</name>
</gene>
<feature type="domain" description="GGDEF" evidence="5">
    <location>
        <begin position="108"/>
        <end position="241"/>
    </location>
</feature>
<protein>
    <recommendedName>
        <fullName evidence="2">diguanylate cyclase</fullName>
        <ecNumber evidence="2">2.7.7.65</ecNumber>
    </recommendedName>
</protein>
<dbReference type="FunFam" id="3.30.70.270:FF:000001">
    <property type="entry name" value="Diguanylate cyclase domain protein"/>
    <property type="match status" value="1"/>
</dbReference>
<dbReference type="NCBIfam" id="TIGR00254">
    <property type="entry name" value="GGDEF"/>
    <property type="match status" value="1"/>
</dbReference>
<dbReference type="Pfam" id="PF00990">
    <property type="entry name" value="GGDEF"/>
    <property type="match status" value="1"/>
</dbReference>
<comment type="cofactor">
    <cofactor evidence="1">
        <name>Mg(2+)</name>
        <dbReference type="ChEBI" id="CHEBI:18420"/>
    </cofactor>
</comment>
<reference evidence="6 7" key="1">
    <citation type="submission" date="2016-11" db="EMBL/GenBank/DDBJ databases">
        <title>Mixed transmission modes and dynamic genome evolution in an obligate animal-bacterial symbiosis.</title>
        <authorList>
            <person name="Russell S.L."/>
            <person name="Corbett-Detig R.B."/>
            <person name="Cavanaugh C.M."/>
        </authorList>
    </citation>
    <scope>NUCLEOTIDE SEQUENCE [LARGE SCALE GENOMIC DNA]</scope>
    <source>
        <strain evidence="6">Sveles-Q1</strain>
    </source>
</reference>
<feature type="transmembrane region" description="Helical" evidence="4">
    <location>
        <begin position="31"/>
        <end position="53"/>
    </location>
</feature>
<evidence type="ECO:0000259" key="5">
    <source>
        <dbReference type="PROSITE" id="PS50887"/>
    </source>
</evidence>
<keyword evidence="7" id="KW-1185">Reference proteome</keyword>
<dbReference type="PROSITE" id="PS50887">
    <property type="entry name" value="GGDEF"/>
    <property type="match status" value="1"/>
</dbReference>
<evidence type="ECO:0000313" key="6">
    <source>
        <dbReference type="EMBL" id="OOZ38711.1"/>
    </source>
</evidence>
<keyword evidence="4" id="KW-0472">Membrane</keyword>
<dbReference type="EC" id="2.7.7.65" evidence="2"/>
<keyword evidence="4" id="KW-1133">Transmembrane helix</keyword>
<dbReference type="CDD" id="cd01949">
    <property type="entry name" value="GGDEF"/>
    <property type="match status" value="1"/>
</dbReference>
<dbReference type="GO" id="GO:0005886">
    <property type="term" value="C:plasma membrane"/>
    <property type="evidence" value="ECO:0007669"/>
    <property type="project" value="TreeGrafter"/>
</dbReference>
<keyword evidence="4" id="KW-0812">Transmembrane</keyword>
<dbReference type="PANTHER" id="PTHR45138">
    <property type="entry name" value="REGULATORY COMPONENTS OF SENSORY TRANSDUCTION SYSTEM"/>
    <property type="match status" value="1"/>
</dbReference>
<accession>A0A1T2L0W0</accession>
<dbReference type="GO" id="GO:0043709">
    <property type="term" value="P:cell adhesion involved in single-species biofilm formation"/>
    <property type="evidence" value="ECO:0007669"/>
    <property type="project" value="TreeGrafter"/>
</dbReference>
<dbReference type="Proteomes" id="UP000191110">
    <property type="component" value="Unassembled WGS sequence"/>
</dbReference>
<organism evidence="6 7">
    <name type="scientific">Solemya pervernicosa gill symbiont</name>
    <dbReference type="NCBI Taxonomy" id="642797"/>
    <lineage>
        <taxon>Bacteria</taxon>
        <taxon>Pseudomonadati</taxon>
        <taxon>Pseudomonadota</taxon>
        <taxon>Gammaproteobacteria</taxon>
        <taxon>sulfur-oxidizing symbionts</taxon>
    </lineage>
</organism>
<dbReference type="AlphaFoldDB" id="A0A1T2L0W0"/>
<name>A0A1T2L0W0_9GAMM</name>
<dbReference type="InterPro" id="IPR050469">
    <property type="entry name" value="Diguanylate_Cyclase"/>
</dbReference>
<dbReference type="SUPFAM" id="SSF55073">
    <property type="entry name" value="Nucleotide cyclase"/>
    <property type="match status" value="1"/>
</dbReference>
<dbReference type="PANTHER" id="PTHR45138:SF9">
    <property type="entry name" value="DIGUANYLATE CYCLASE DGCM-RELATED"/>
    <property type="match status" value="1"/>
</dbReference>
<proteinExistence type="predicted"/>
<comment type="caution">
    <text evidence="6">The sequence shown here is derived from an EMBL/GenBank/DDBJ whole genome shotgun (WGS) entry which is preliminary data.</text>
</comment>
<evidence type="ECO:0000256" key="3">
    <source>
        <dbReference type="ARBA" id="ARBA00034247"/>
    </source>
</evidence>
<sequence length="241" mass="26957">MQGGSPAGMIAISSDITDEVVAKEHDLRVNIVYAVVAFILIEVMLFFGINFATRKLQEVIEGKVSHIEELNEYLEEQAVTDGLTGLHNHRFFIERLGEEMHRAQRSCSPLTLLMVDLDHFKQVNDTHGHLVGDAVLEESARVIRKHMRIADEAGRYGGEEFSVALPDTDLEGGEMLAERLLQSLREMSITLPDGSELLITASVGVAQWNGREEISMLIDHADKALYEAKRSGRNRVCRVEM</sequence>
<dbReference type="GO" id="GO:0052621">
    <property type="term" value="F:diguanylate cyclase activity"/>
    <property type="evidence" value="ECO:0007669"/>
    <property type="project" value="UniProtKB-EC"/>
</dbReference>